<dbReference type="Proteomes" id="UP001294412">
    <property type="component" value="Unassembled WGS sequence"/>
</dbReference>
<evidence type="ECO:0000256" key="2">
    <source>
        <dbReference type="ARBA" id="ARBA00022490"/>
    </source>
</evidence>
<comment type="caution">
    <text evidence="8">The sequence shown here is derived from an EMBL/GenBank/DDBJ whole genome shotgun (WGS) entry which is preliminary data.</text>
</comment>
<keyword evidence="4" id="KW-0238">DNA-binding</keyword>
<dbReference type="PRINTS" id="PR00040">
    <property type="entry name" value="HTHMERR"/>
</dbReference>
<dbReference type="NCBIfam" id="TIGR02044">
    <property type="entry name" value="CueR"/>
    <property type="match status" value="1"/>
</dbReference>
<dbReference type="Gene3D" id="1.10.1660.10">
    <property type="match status" value="1"/>
</dbReference>
<keyword evidence="9" id="KW-1185">Reference proteome</keyword>
<evidence type="ECO:0000256" key="6">
    <source>
        <dbReference type="SAM" id="Coils"/>
    </source>
</evidence>
<gene>
    <name evidence="8" type="primary">cueR</name>
    <name evidence="8" type="ORF">U0C82_09835</name>
</gene>
<feature type="coiled-coil region" evidence="6">
    <location>
        <begin position="80"/>
        <end position="110"/>
    </location>
</feature>
<dbReference type="PROSITE" id="PS50937">
    <property type="entry name" value="HTH_MERR_2"/>
    <property type="match status" value="1"/>
</dbReference>
<sequence length="139" mass="15808">MNIGEAAKLCGLPPKTVRYYEEIGLLKPARAANGYRDYRDRDVHVLQFIQRSRSLGFSIDDARRLLSLYDDADRHSKDVKRLAKKRVEEIDRKIDELQSLKQVLSALTERCHGDADPDCAILDELGTLPSARSNEQPAR</sequence>
<keyword evidence="2" id="KW-0963">Cytoplasm</keyword>
<proteinExistence type="predicted"/>
<dbReference type="InterPro" id="IPR011789">
    <property type="entry name" value="CueR"/>
</dbReference>
<evidence type="ECO:0000256" key="3">
    <source>
        <dbReference type="ARBA" id="ARBA00023015"/>
    </source>
</evidence>
<dbReference type="SMART" id="SM00422">
    <property type="entry name" value="HTH_MERR"/>
    <property type="match status" value="1"/>
</dbReference>
<dbReference type="SUPFAM" id="SSF46955">
    <property type="entry name" value="Putative DNA-binding domain"/>
    <property type="match status" value="1"/>
</dbReference>
<dbReference type="EMBL" id="JAXLPB010000003">
    <property type="protein sequence ID" value="MDY8109440.1"/>
    <property type="molecule type" value="Genomic_DNA"/>
</dbReference>
<dbReference type="InterPro" id="IPR047057">
    <property type="entry name" value="MerR_fam"/>
</dbReference>
<dbReference type="RefSeq" id="WP_322186934.1">
    <property type="nucleotide sequence ID" value="NZ_JAXLPB010000003.1"/>
</dbReference>
<feature type="domain" description="HTH merR-type" evidence="7">
    <location>
        <begin position="1"/>
        <end position="68"/>
    </location>
</feature>
<evidence type="ECO:0000313" key="9">
    <source>
        <dbReference type="Proteomes" id="UP001294412"/>
    </source>
</evidence>
<evidence type="ECO:0000256" key="1">
    <source>
        <dbReference type="ARBA" id="ARBA00004496"/>
    </source>
</evidence>
<keyword evidence="3" id="KW-0805">Transcription regulation</keyword>
<accession>A0ABU5I243</accession>
<dbReference type="InterPro" id="IPR000551">
    <property type="entry name" value="MerR-type_HTH_dom"/>
</dbReference>
<evidence type="ECO:0000259" key="7">
    <source>
        <dbReference type="PROSITE" id="PS50937"/>
    </source>
</evidence>
<dbReference type="PANTHER" id="PTHR30204:SF94">
    <property type="entry name" value="HEAVY METAL-DEPENDENT TRANSCRIPTIONAL REGULATOR HI_0293-RELATED"/>
    <property type="match status" value="1"/>
</dbReference>
<keyword evidence="6" id="KW-0175">Coiled coil</keyword>
<evidence type="ECO:0000256" key="5">
    <source>
        <dbReference type="ARBA" id="ARBA00023163"/>
    </source>
</evidence>
<dbReference type="PANTHER" id="PTHR30204">
    <property type="entry name" value="REDOX-CYCLING DRUG-SENSING TRANSCRIPTIONAL ACTIVATOR SOXR"/>
    <property type="match status" value="1"/>
</dbReference>
<protein>
    <submittedName>
        <fullName evidence="8">Cu(I)-responsive transcriptional regulator</fullName>
    </submittedName>
</protein>
<evidence type="ECO:0000256" key="4">
    <source>
        <dbReference type="ARBA" id="ARBA00023125"/>
    </source>
</evidence>
<dbReference type="Pfam" id="PF13411">
    <property type="entry name" value="MerR_1"/>
    <property type="match status" value="1"/>
</dbReference>
<keyword evidence="5" id="KW-0804">Transcription</keyword>
<comment type="subcellular location">
    <subcellularLocation>
        <location evidence="1">Cytoplasm</location>
    </subcellularLocation>
</comment>
<evidence type="ECO:0000313" key="8">
    <source>
        <dbReference type="EMBL" id="MDY8109440.1"/>
    </source>
</evidence>
<reference evidence="8 9" key="1">
    <citation type="submission" date="2023-12" db="EMBL/GenBank/DDBJ databases">
        <title>Description of Novel Strain Fulvimarina sp. 2208YS6-2-32 isolated from Uroteuthis (Photololigo) edulis.</title>
        <authorList>
            <person name="Park J.-S."/>
        </authorList>
    </citation>
    <scope>NUCLEOTIDE SEQUENCE [LARGE SCALE GENOMIC DNA]</scope>
    <source>
        <strain evidence="8 9">2208YS6-2-32</strain>
    </source>
</reference>
<dbReference type="InterPro" id="IPR009061">
    <property type="entry name" value="DNA-bd_dom_put_sf"/>
</dbReference>
<organism evidence="8 9">
    <name type="scientific">Fulvimarina uroteuthidis</name>
    <dbReference type="NCBI Taxonomy" id="3098149"/>
    <lineage>
        <taxon>Bacteria</taxon>
        <taxon>Pseudomonadati</taxon>
        <taxon>Pseudomonadota</taxon>
        <taxon>Alphaproteobacteria</taxon>
        <taxon>Hyphomicrobiales</taxon>
        <taxon>Aurantimonadaceae</taxon>
        <taxon>Fulvimarina</taxon>
    </lineage>
</organism>
<name>A0ABU5I243_9HYPH</name>